<name>A0AA39MBH5_9BILA</name>
<dbReference type="GO" id="GO:0097629">
    <property type="term" value="C:extrinsic component of omegasome membrane"/>
    <property type="evidence" value="ECO:0007669"/>
    <property type="project" value="TreeGrafter"/>
</dbReference>
<dbReference type="GO" id="GO:0035014">
    <property type="term" value="F:phosphatidylinositol 3-kinase regulator activity"/>
    <property type="evidence" value="ECO:0007669"/>
    <property type="project" value="TreeGrafter"/>
</dbReference>
<dbReference type="GO" id="GO:0000045">
    <property type="term" value="P:autophagosome assembly"/>
    <property type="evidence" value="ECO:0007669"/>
    <property type="project" value="TreeGrafter"/>
</dbReference>
<accession>A0AA39MBH5</accession>
<dbReference type="GO" id="GO:0009267">
    <property type="term" value="P:cellular response to starvation"/>
    <property type="evidence" value="ECO:0007669"/>
    <property type="project" value="TreeGrafter"/>
</dbReference>
<comment type="caution">
    <text evidence="2">The sequence shown here is derived from an EMBL/GenBank/DDBJ whole genome shotgun (WGS) entry which is preliminary data.</text>
</comment>
<dbReference type="GO" id="GO:0016240">
    <property type="term" value="P:autophagosome membrane docking"/>
    <property type="evidence" value="ECO:0007669"/>
    <property type="project" value="TreeGrafter"/>
</dbReference>
<sequence>MRTFGSENISVPISISRIGFHSGSPLGLADCSPFAYSPPGILTRCDAKDLCISLNFGPSTSTGSRKRVKERCPICTAVTRLMCSKCVTNRVKYSSSYVNYKQTAERNDQLLERFNDEVKGDERLNGELDAVKDRILEHKSRLELLEARIEEKKKSIDLLKKKLAKSQHVWINVEEGQRVVTKSLSERPRITQQIVNERRRLLVSKRKKIAGQLFVWIFPILKISVSMLESIKETKRNSWQLINSDDPCGSDPLLMENEDNLYSISGCVINEHFCFESLHRSLTPRDALVLDRTNCHVFAGLNLLAQLVHLLLLLFAVPAPVDLKPNQLFTQPTFTKTLLSELIFSLKVAAVLVCVSQRVPLEKIDLGHPVRNLLRLYEKICDDMAKRTPSTQVHEVLIRLPEDLKKEINDLKDALTSSESSDVLVLEDWVAL</sequence>
<dbReference type="GO" id="GO:0043495">
    <property type="term" value="F:protein-membrane adaptor activity"/>
    <property type="evidence" value="ECO:0007669"/>
    <property type="project" value="TreeGrafter"/>
</dbReference>
<dbReference type="GO" id="GO:0005776">
    <property type="term" value="C:autophagosome"/>
    <property type="evidence" value="ECO:0007669"/>
    <property type="project" value="TreeGrafter"/>
</dbReference>
<feature type="coiled-coil region" evidence="1">
    <location>
        <begin position="128"/>
        <end position="162"/>
    </location>
</feature>
<reference evidence="2" key="1">
    <citation type="submission" date="2023-06" db="EMBL/GenBank/DDBJ databases">
        <title>Genomic analysis of the entomopathogenic nematode Steinernema hermaphroditum.</title>
        <authorList>
            <person name="Schwarz E.M."/>
            <person name="Heppert J.K."/>
            <person name="Baniya A."/>
            <person name="Schwartz H.T."/>
            <person name="Tan C.-H."/>
            <person name="Antoshechkin I."/>
            <person name="Sternberg P.W."/>
            <person name="Goodrich-Blair H."/>
            <person name="Dillman A.R."/>
        </authorList>
    </citation>
    <scope>NUCLEOTIDE SEQUENCE</scope>
    <source>
        <strain evidence="2">PS9179</strain>
        <tissue evidence="2">Whole animal</tissue>
    </source>
</reference>
<evidence type="ECO:0000313" key="2">
    <source>
        <dbReference type="EMBL" id="KAK0427594.1"/>
    </source>
</evidence>
<organism evidence="2 3">
    <name type="scientific">Steinernema hermaphroditum</name>
    <dbReference type="NCBI Taxonomy" id="289476"/>
    <lineage>
        <taxon>Eukaryota</taxon>
        <taxon>Metazoa</taxon>
        <taxon>Ecdysozoa</taxon>
        <taxon>Nematoda</taxon>
        <taxon>Chromadorea</taxon>
        <taxon>Rhabditida</taxon>
        <taxon>Tylenchina</taxon>
        <taxon>Panagrolaimomorpha</taxon>
        <taxon>Strongyloidoidea</taxon>
        <taxon>Steinernematidae</taxon>
        <taxon>Steinernema</taxon>
    </lineage>
</organism>
<protein>
    <submittedName>
        <fullName evidence="2">Uncharacterized protein</fullName>
    </submittedName>
</protein>
<gene>
    <name evidence="2" type="ORF">QR680_010314</name>
</gene>
<dbReference type="GO" id="GO:0035032">
    <property type="term" value="C:phosphatidylinositol 3-kinase complex, class III"/>
    <property type="evidence" value="ECO:0007669"/>
    <property type="project" value="TreeGrafter"/>
</dbReference>
<dbReference type="PANTHER" id="PTHR13664:SF0">
    <property type="entry name" value="BECLIN 1-ASSOCIATED AUTOPHAGY-RELATED KEY REGULATOR"/>
    <property type="match status" value="1"/>
</dbReference>
<dbReference type="GO" id="GO:0097632">
    <property type="term" value="C:extrinsic component of phagophore assembly site membrane"/>
    <property type="evidence" value="ECO:0007669"/>
    <property type="project" value="TreeGrafter"/>
</dbReference>
<proteinExistence type="predicted"/>
<evidence type="ECO:0000256" key="1">
    <source>
        <dbReference type="SAM" id="Coils"/>
    </source>
</evidence>
<keyword evidence="1" id="KW-0175">Coiled coil</keyword>
<dbReference type="GO" id="GO:0000423">
    <property type="term" value="P:mitophagy"/>
    <property type="evidence" value="ECO:0007669"/>
    <property type="project" value="TreeGrafter"/>
</dbReference>
<evidence type="ECO:0000313" key="3">
    <source>
        <dbReference type="Proteomes" id="UP001175271"/>
    </source>
</evidence>
<keyword evidence="3" id="KW-1185">Reference proteome</keyword>
<dbReference type="PANTHER" id="PTHR13664">
    <property type="entry name" value="BECLIN 1-ASSOCIATED AUTOPHAGY-RELATED KEY REGULATOR"/>
    <property type="match status" value="1"/>
</dbReference>
<dbReference type="Proteomes" id="UP001175271">
    <property type="component" value="Unassembled WGS sequence"/>
</dbReference>
<dbReference type="EMBL" id="JAUCMV010000001">
    <property type="protein sequence ID" value="KAK0427594.1"/>
    <property type="molecule type" value="Genomic_DNA"/>
</dbReference>
<dbReference type="AlphaFoldDB" id="A0AA39MBH5"/>